<comment type="similarity">
    <text evidence="3">Belongs to the ribonuclease III family.</text>
</comment>
<dbReference type="Pfam" id="PF00035">
    <property type="entry name" value="dsrm"/>
    <property type="match status" value="1"/>
</dbReference>
<feature type="domain" description="DRBM" evidence="16">
    <location>
        <begin position="160"/>
        <end position="229"/>
    </location>
</feature>
<sequence>MVKHLDKKLNDLQKLFDLDFKNKNLLIRALTHSSYAYENNTLSNERLEFIGDAVLDLAVGRYLYDHIPESEGILTKKRAQEVCEDALVDYAKSFDLGQYLFLGKGEELSQGRSKPGILADAFEAFIGAIYIDRGIDETYKVLNKIVFPHVKKDLNKDDDDYKSKLQELVQSDKRTLKYEIVSEKGPAHDREFISRVYLDDYIIMGEGKGKTKKEAEQKAAFSALKKLAETDKEL</sequence>
<dbReference type="CDD" id="cd00593">
    <property type="entry name" value="RIBOc"/>
    <property type="match status" value="1"/>
</dbReference>
<keyword evidence="15" id="KW-0699">rRNA-binding</keyword>
<dbReference type="CDD" id="cd10845">
    <property type="entry name" value="DSRM_RNAse_III_family"/>
    <property type="match status" value="1"/>
</dbReference>
<dbReference type="AlphaFoldDB" id="A0A7L6N2C2"/>
<dbReference type="EMBL" id="CP051151">
    <property type="protein sequence ID" value="QLY39378.1"/>
    <property type="molecule type" value="Genomic_DNA"/>
</dbReference>
<dbReference type="KEGG" id="tbk:HF295_00295"/>
<dbReference type="FunFam" id="3.30.160.20:FF:000003">
    <property type="entry name" value="Ribonuclease 3"/>
    <property type="match status" value="1"/>
</dbReference>
<dbReference type="Gene3D" id="3.30.160.20">
    <property type="match status" value="1"/>
</dbReference>
<protein>
    <recommendedName>
        <fullName evidence="15">Ribonuclease 3</fullName>
        <ecNumber evidence="15">3.1.26.3</ecNumber>
    </recommendedName>
    <alternativeName>
        <fullName evidence="15">Ribonuclease III</fullName>
        <shortName evidence="15">RNase III</shortName>
    </alternativeName>
</protein>
<keyword evidence="8 15" id="KW-0819">tRNA processing</keyword>
<dbReference type="GO" id="GO:0004525">
    <property type="term" value="F:ribonuclease III activity"/>
    <property type="evidence" value="ECO:0007669"/>
    <property type="project" value="UniProtKB-UniRule"/>
</dbReference>
<keyword evidence="19" id="KW-1185">Reference proteome</keyword>
<comment type="catalytic activity">
    <reaction evidence="1 15">
        <text>Endonucleolytic cleavage to 5'-phosphomonoester.</text>
        <dbReference type="EC" id="3.1.26.3"/>
    </reaction>
</comment>
<comment type="subcellular location">
    <subcellularLocation>
        <location evidence="2 15">Cytoplasm</location>
    </subcellularLocation>
</comment>
<dbReference type="InterPro" id="IPR011907">
    <property type="entry name" value="RNase_III"/>
</dbReference>
<evidence type="ECO:0000259" key="17">
    <source>
        <dbReference type="PROSITE" id="PS50142"/>
    </source>
</evidence>
<evidence type="ECO:0000256" key="1">
    <source>
        <dbReference type="ARBA" id="ARBA00000109"/>
    </source>
</evidence>
<evidence type="ECO:0000256" key="6">
    <source>
        <dbReference type="ARBA" id="ARBA00022552"/>
    </source>
</evidence>
<dbReference type="EC" id="3.1.26.3" evidence="15"/>
<evidence type="ECO:0000313" key="19">
    <source>
        <dbReference type="Proteomes" id="UP000512167"/>
    </source>
</evidence>
<feature type="active site" evidence="15">
    <location>
        <position position="52"/>
    </location>
</feature>
<evidence type="ECO:0000256" key="5">
    <source>
        <dbReference type="ARBA" id="ARBA00022490"/>
    </source>
</evidence>
<dbReference type="Pfam" id="PF14622">
    <property type="entry name" value="Ribonucleas_3_3"/>
    <property type="match status" value="1"/>
</dbReference>
<evidence type="ECO:0000256" key="12">
    <source>
        <dbReference type="ARBA" id="ARBA00022801"/>
    </source>
</evidence>
<comment type="function">
    <text evidence="15">Digests double-stranded RNA. Involved in the processing of primary rRNA transcript to yield the immediate precursors to the large and small rRNAs (23S and 16S). Processes some mRNAs, and tRNAs when they are encoded in the rRNA operon. Processes pre-crRNA and tracrRNA of type II CRISPR loci if present in the organism.</text>
</comment>
<evidence type="ECO:0000256" key="7">
    <source>
        <dbReference type="ARBA" id="ARBA00022664"/>
    </source>
</evidence>
<dbReference type="Gene3D" id="1.10.1520.10">
    <property type="entry name" value="Ribonuclease III domain"/>
    <property type="match status" value="1"/>
</dbReference>
<evidence type="ECO:0000256" key="11">
    <source>
        <dbReference type="ARBA" id="ARBA00022759"/>
    </source>
</evidence>
<dbReference type="InterPro" id="IPR036389">
    <property type="entry name" value="RNase_III_sf"/>
</dbReference>
<dbReference type="InterPro" id="IPR000999">
    <property type="entry name" value="RNase_III_dom"/>
</dbReference>
<dbReference type="GO" id="GO:0006364">
    <property type="term" value="P:rRNA processing"/>
    <property type="evidence" value="ECO:0007669"/>
    <property type="project" value="UniProtKB-UniRule"/>
</dbReference>
<evidence type="ECO:0000256" key="8">
    <source>
        <dbReference type="ARBA" id="ARBA00022694"/>
    </source>
</evidence>
<proteinExistence type="inferred from homology"/>
<organism evidence="18 19">
    <name type="scientific">Hujiaoplasma nucleasis</name>
    <dbReference type="NCBI Taxonomy" id="2725268"/>
    <lineage>
        <taxon>Bacteria</taxon>
        <taxon>Bacillati</taxon>
        <taxon>Mycoplasmatota</taxon>
        <taxon>Mollicutes</taxon>
        <taxon>Candidatus Izemoplasmatales</taxon>
        <taxon>Hujiaoplasmataceae</taxon>
        <taxon>Hujiaoplasma</taxon>
    </lineage>
</organism>
<dbReference type="PANTHER" id="PTHR11207">
    <property type="entry name" value="RIBONUCLEASE III"/>
    <property type="match status" value="1"/>
</dbReference>
<keyword evidence="11 15" id="KW-0255">Endonuclease</keyword>
<dbReference type="HAMAP" id="MF_00104">
    <property type="entry name" value="RNase_III"/>
    <property type="match status" value="1"/>
</dbReference>
<keyword evidence="14 15" id="KW-0694">RNA-binding</keyword>
<feature type="active site" evidence="15">
    <location>
        <position position="123"/>
    </location>
</feature>
<evidence type="ECO:0000256" key="9">
    <source>
        <dbReference type="ARBA" id="ARBA00022722"/>
    </source>
</evidence>
<keyword evidence="9 15" id="KW-0540">Nuclease</keyword>
<dbReference type="InterPro" id="IPR014720">
    <property type="entry name" value="dsRBD_dom"/>
</dbReference>
<evidence type="ECO:0000256" key="13">
    <source>
        <dbReference type="ARBA" id="ARBA00022842"/>
    </source>
</evidence>
<feature type="binding site" evidence="15">
    <location>
        <position position="120"/>
    </location>
    <ligand>
        <name>Mg(2+)</name>
        <dbReference type="ChEBI" id="CHEBI:18420"/>
    </ligand>
</feature>
<dbReference type="SUPFAM" id="SSF54768">
    <property type="entry name" value="dsRNA-binding domain-like"/>
    <property type="match status" value="1"/>
</dbReference>
<evidence type="ECO:0000256" key="15">
    <source>
        <dbReference type="HAMAP-Rule" id="MF_00104"/>
    </source>
</evidence>
<dbReference type="FunFam" id="1.10.1520.10:FF:000001">
    <property type="entry name" value="Ribonuclease 3"/>
    <property type="match status" value="1"/>
</dbReference>
<keyword evidence="5 15" id="KW-0963">Cytoplasm</keyword>
<gene>
    <name evidence="15 18" type="primary">rnc</name>
    <name evidence="18" type="ORF">HF295_00295</name>
</gene>
<evidence type="ECO:0000313" key="18">
    <source>
        <dbReference type="EMBL" id="QLY39378.1"/>
    </source>
</evidence>
<evidence type="ECO:0000259" key="16">
    <source>
        <dbReference type="PROSITE" id="PS50137"/>
    </source>
</evidence>
<dbReference type="Proteomes" id="UP000512167">
    <property type="component" value="Chromosome"/>
</dbReference>
<evidence type="ECO:0000256" key="10">
    <source>
        <dbReference type="ARBA" id="ARBA00022723"/>
    </source>
</evidence>
<dbReference type="PANTHER" id="PTHR11207:SF0">
    <property type="entry name" value="RIBONUCLEASE 3"/>
    <property type="match status" value="1"/>
</dbReference>
<evidence type="ECO:0000256" key="4">
    <source>
        <dbReference type="ARBA" id="ARBA00011738"/>
    </source>
</evidence>
<dbReference type="GO" id="GO:0010468">
    <property type="term" value="P:regulation of gene expression"/>
    <property type="evidence" value="ECO:0007669"/>
    <property type="project" value="TreeGrafter"/>
</dbReference>
<name>A0A7L6N2C2_9MOLU</name>
<feature type="binding site" evidence="15">
    <location>
        <position position="123"/>
    </location>
    <ligand>
        <name>Mg(2+)</name>
        <dbReference type="ChEBI" id="CHEBI:18420"/>
    </ligand>
</feature>
<feature type="binding site" evidence="15">
    <location>
        <position position="48"/>
    </location>
    <ligand>
        <name>Mg(2+)</name>
        <dbReference type="ChEBI" id="CHEBI:18420"/>
    </ligand>
</feature>
<dbReference type="SMART" id="SM00535">
    <property type="entry name" value="RIBOc"/>
    <property type="match status" value="1"/>
</dbReference>
<keyword evidence="7 15" id="KW-0507">mRNA processing</keyword>
<dbReference type="GO" id="GO:0008033">
    <property type="term" value="P:tRNA processing"/>
    <property type="evidence" value="ECO:0007669"/>
    <property type="project" value="UniProtKB-KW"/>
</dbReference>
<dbReference type="PROSITE" id="PS50137">
    <property type="entry name" value="DS_RBD"/>
    <property type="match status" value="1"/>
</dbReference>
<dbReference type="SMART" id="SM00358">
    <property type="entry name" value="DSRM"/>
    <property type="match status" value="1"/>
</dbReference>
<dbReference type="PROSITE" id="PS50142">
    <property type="entry name" value="RNASE_3_2"/>
    <property type="match status" value="1"/>
</dbReference>
<dbReference type="SUPFAM" id="SSF69065">
    <property type="entry name" value="RNase III domain-like"/>
    <property type="match status" value="1"/>
</dbReference>
<keyword evidence="6 15" id="KW-0698">rRNA processing</keyword>
<dbReference type="GO" id="GO:0042802">
    <property type="term" value="F:identical protein binding"/>
    <property type="evidence" value="ECO:0007669"/>
    <property type="project" value="UniProtKB-ARBA"/>
</dbReference>
<keyword evidence="10 15" id="KW-0479">Metal-binding</keyword>
<evidence type="ECO:0000256" key="14">
    <source>
        <dbReference type="ARBA" id="ARBA00022884"/>
    </source>
</evidence>
<accession>A0A7L6N2C2</accession>
<dbReference type="GO" id="GO:0019843">
    <property type="term" value="F:rRNA binding"/>
    <property type="evidence" value="ECO:0007669"/>
    <property type="project" value="UniProtKB-KW"/>
</dbReference>
<dbReference type="NCBIfam" id="TIGR02191">
    <property type="entry name" value="RNaseIII"/>
    <property type="match status" value="1"/>
</dbReference>
<feature type="domain" description="RNase III" evidence="17">
    <location>
        <begin position="9"/>
        <end position="134"/>
    </location>
</feature>
<dbReference type="GO" id="GO:0046872">
    <property type="term" value="F:metal ion binding"/>
    <property type="evidence" value="ECO:0007669"/>
    <property type="project" value="UniProtKB-KW"/>
</dbReference>
<evidence type="ECO:0000256" key="3">
    <source>
        <dbReference type="ARBA" id="ARBA00010183"/>
    </source>
</evidence>
<comment type="cofactor">
    <cofactor evidence="15">
        <name>Mg(2+)</name>
        <dbReference type="ChEBI" id="CHEBI:18420"/>
    </cofactor>
</comment>
<comment type="subunit">
    <text evidence="4 15">Homodimer.</text>
</comment>
<dbReference type="GO" id="GO:0006397">
    <property type="term" value="P:mRNA processing"/>
    <property type="evidence" value="ECO:0007669"/>
    <property type="project" value="UniProtKB-UniRule"/>
</dbReference>
<dbReference type="GO" id="GO:0005737">
    <property type="term" value="C:cytoplasm"/>
    <property type="evidence" value="ECO:0007669"/>
    <property type="project" value="UniProtKB-SubCell"/>
</dbReference>
<keyword evidence="13 15" id="KW-0460">Magnesium</keyword>
<reference evidence="18 19" key="1">
    <citation type="submission" date="2020-04" db="EMBL/GenBank/DDBJ databases">
        <authorList>
            <person name="Zheng R.K."/>
            <person name="Sun C.M."/>
        </authorList>
    </citation>
    <scope>NUCLEOTIDE SEQUENCE [LARGE SCALE GENOMIC DNA]</scope>
    <source>
        <strain evidence="19">zrk29</strain>
    </source>
</reference>
<dbReference type="GO" id="GO:0003725">
    <property type="term" value="F:double-stranded RNA binding"/>
    <property type="evidence" value="ECO:0007669"/>
    <property type="project" value="TreeGrafter"/>
</dbReference>
<evidence type="ECO:0000256" key="2">
    <source>
        <dbReference type="ARBA" id="ARBA00004496"/>
    </source>
</evidence>
<keyword evidence="12 15" id="KW-0378">Hydrolase</keyword>